<keyword evidence="1" id="KW-0472">Membrane</keyword>
<name>A0A3N0CN90_9ACTN</name>
<evidence type="ECO:0000313" key="4">
    <source>
        <dbReference type="Proteomes" id="UP000267128"/>
    </source>
</evidence>
<feature type="transmembrane region" description="Helical" evidence="1">
    <location>
        <begin position="344"/>
        <end position="369"/>
    </location>
</feature>
<feature type="transmembrane region" description="Helical" evidence="1">
    <location>
        <begin position="311"/>
        <end position="332"/>
    </location>
</feature>
<feature type="domain" description="Alpha-(1-&gt;3)-arabinofuranosyltransferase N-terminal GT-C" evidence="2">
    <location>
        <begin position="36"/>
        <end position="694"/>
    </location>
</feature>
<dbReference type="Gene3D" id="2.60.120.260">
    <property type="entry name" value="Galactose-binding domain-like"/>
    <property type="match status" value="1"/>
</dbReference>
<protein>
    <submittedName>
        <fullName evidence="3">DUF3367 domain-containing protein</fullName>
    </submittedName>
</protein>
<dbReference type="GO" id="GO:0016740">
    <property type="term" value="F:transferase activity"/>
    <property type="evidence" value="ECO:0007669"/>
    <property type="project" value="InterPro"/>
</dbReference>
<gene>
    <name evidence="3" type="ORF">EFK50_02825</name>
</gene>
<evidence type="ECO:0000313" key="3">
    <source>
        <dbReference type="EMBL" id="RNL64932.1"/>
    </source>
</evidence>
<feature type="transmembrane region" description="Helical" evidence="1">
    <location>
        <begin position="1309"/>
        <end position="1327"/>
    </location>
</feature>
<feature type="transmembrane region" description="Helical" evidence="1">
    <location>
        <begin position="429"/>
        <end position="447"/>
    </location>
</feature>
<dbReference type="InterPro" id="IPR008979">
    <property type="entry name" value="Galactose-bd-like_sf"/>
</dbReference>
<dbReference type="InterPro" id="IPR021798">
    <property type="entry name" value="AftD_N"/>
</dbReference>
<organism evidence="3 4">
    <name type="scientific">Nocardioides marmoriginsengisoli</name>
    <dbReference type="NCBI Taxonomy" id="661483"/>
    <lineage>
        <taxon>Bacteria</taxon>
        <taxon>Bacillati</taxon>
        <taxon>Actinomycetota</taxon>
        <taxon>Actinomycetes</taxon>
        <taxon>Propionibacteriales</taxon>
        <taxon>Nocardioidaceae</taxon>
        <taxon>Nocardioides</taxon>
    </lineage>
</organism>
<dbReference type="Pfam" id="PF11847">
    <property type="entry name" value="GT-C_AftD"/>
    <property type="match status" value="1"/>
</dbReference>
<keyword evidence="1" id="KW-1133">Transmembrane helix</keyword>
<evidence type="ECO:0000256" key="1">
    <source>
        <dbReference type="SAM" id="Phobius"/>
    </source>
</evidence>
<reference evidence="3 4" key="1">
    <citation type="submission" date="2018-11" db="EMBL/GenBank/DDBJ databases">
        <authorList>
            <person name="Li F."/>
        </authorList>
    </citation>
    <scope>NUCLEOTIDE SEQUENCE [LARGE SCALE GENOMIC DNA]</scope>
    <source>
        <strain evidence="3 4">Gsoil 097</strain>
    </source>
</reference>
<accession>A0A3N0CN90</accession>
<dbReference type="OrthoDB" id="5242711at2"/>
<feature type="transmembrane region" description="Helical" evidence="1">
    <location>
        <begin position="1277"/>
        <end position="1303"/>
    </location>
</feature>
<keyword evidence="1" id="KW-0812">Transmembrane</keyword>
<keyword evidence="4" id="KW-1185">Reference proteome</keyword>
<proteinExistence type="predicted"/>
<sequence>MLAREGGDLVSSARSRAPEARVSRASRAHLLVVLALGLLSFLQRPGSTTFDTKFDLTADPGAFLRATLHLWNPELSFGELQNQAYGYLFPQGTFFLGGDLLGIPDWVVQRSWSALVLIVAYDGARRLFRAWGVRGPSGPASDWLPIVAGLAYAFAPRLLGLSGVLTAEVLPTAVLPWVVLPLVLALRGRYSPRLGALLSGVAVLCMGGVNAVEVLATLPLPALLLACSLGTTLGRRLSAWWVGAVALACAWWMLPLLVLGKYSPPFLDYIETAAATTHPLGWTNATRGADHWLGFIQVGGEPWWPGAFDLATMPVLIALTAVVGALSLAGLFHPSMPARVPLALSALLGLVLLTIAHGSTAGSPISGAVASLLDGSLAPLRNVHKVDPLVRLPLALGFAHGVGLLAAGVRARSGGRAAVRLRLPRPLRWAVPVLAVALLAASALPLFEGTLRKPGWDAVPRAWEQTTDYLAKHADGRRALVLPGSGFGQQTWGWTIDEPIQGLARSPWVSRSQVPLVPGPTIRFLDSIEDRIIDGRGSPALADVLARSGIGYVVVRRDLDLYASDAPSTSTVDQAIAQSPGLEEVAGFGSTGLGDQDSISVYAVRRNVPVVEAVESASTATVAGGPEDLITLMEAGDLDARRPVLIQTPTAADSRAPDLVADGYRLRERQFGRLRDSLSQVMTTAERYRNKRAAHDYPGVDGVARIAASYPEISALSASSSSGYADTLGAVRPELGPYSAVDGVADTYWRSAPLEHPDGQWLQVRLKRPQPLPYVDVTVGVDGFSGLPVRRIRVAADGQVSEHAVDPATGVVRVTLSGAAVRTVRVTILDTYGEHEFGVIAIRDIGFPGLALGRTLVVPPDGADGATDFVFRAQPERRACVTGDLGLDCDAEDARPAEEASGLNRTFTTTTPGTWTLTGTVTARSSASTAALLLPLAGQVGVVASSVLADDPAVSGQFAFDGDPGTPWLAARGEQQQSLELSWKKPRTLTRLRVIAAGGNARSASRAVLEADGQRREVDLGSGGLGFFEPLRTDHVTITFPASPGDPRPLGIGELAIDGIEKLTYAPAPSAATGAQCGLGPEVVVDGRTVRTRVTGRIGDVLDGGALRLSACGDPVELSAGTHTLTVGSTDRFVPTTVALTAADANPSPTVGTRTTEIRRWQSTDRSVYVGPGEAAILRIPENLNAGWRATLDGKVLEQVAPDGWQQGYRVPAGAGGLVHLVYTPDSTYRLFLLLGGIAGLLLLVGALVVGLRERRRARSTVELPEGLARPLPAGRFGIALVALAGIAGGVPLLVGTAGGLLLRRRPALVRWAAVALIAVAGIAAAVTARIDVRTSWSAYDLVTGAAIGLLLATLTYTATKEDSDD</sequence>
<feature type="transmembrane region" description="Helical" evidence="1">
    <location>
        <begin position="239"/>
        <end position="259"/>
    </location>
</feature>
<dbReference type="Proteomes" id="UP000267128">
    <property type="component" value="Unassembled WGS sequence"/>
</dbReference>
<evidence type="ECO:0000259" key="2">
    <source>
        <dbReference type="Pfam" id="PF11847"/>
    </source>
</evidence>
<feature type="transmembrane region" description="Helical" evidence="1">
    <location>
        <begin position="1231"/>
        <end position="1252"/>
    </location>
</feature>
<dbReference type="SUPFAM" id="SSF49785">
    <property type="entry name" value="Galactose-binding domain-like"/>
    <property type="match status" value="2"/>
</dbReference>
<dbReference type="EMBL" id="RJSE01000003">
    <property type="protein sequence ID" value="RNL64932.1"/>
    <property type="molecule type" value="Genomic_DNA"/>
</dbReference>
<feature type="transmembrane region" description="Helical" evidence="1">
    <location>
        <begin position="1339"/>
        <end position="1359"/>
    </location>
</feature>
<feature type="transmembrane region" description="Helical" evidence="1">
    <location>
        <begin position="158"/>
        <end position="180"/>
    </location>
</feature>
<feature type="transmembrane region" description="Helical" evidence="1">
    <location>
        <begin position="389"/>
        <end position="409"/>
    </location>
</feature>
<comment type="caution">
    <text evidence="3">The sequence shown here is derived from an EMBL/GenBank/DDBJ whole genome shotgun (WGS) entry which is preliminary data.</text>
</comment>